<dbReference type="InterPro" id="IPR015353">
    <property type="entry name" value="Rubisco_LSMT_subst-bd"/>
</dbReference>
<keyword evidence="2" id="KW-0808">Transferase</keyword>
<proteinExistence type="predicted"/>
<name>A0A9W6BSR0_9CHLO</name>
<dbReference type="CDD" id="cd10527">
    <property type="entry name" value="SET_LSMT"/>
    <property type="match status" value="1"/>
</dbReference>
<accession>A0A9W6BSR0</accession>
<evidence type="ECO:0000256" key="3">
    <source>
        <dbReference type="ARBA" id="ARBA00022691"/>
    </source>
</evidence>
<dbReference type="InterPro" id="IPR046341">
    <property type="entry name" value="SET_dom_sf"/>
</dbReference>
<dbReference type="Gene3D" id="3.90.1410.10">
    <property type="entry name" value="set domain protein methyltransferase, domain 1"/>
    <property type="match status" value="1"/>
</dbReference>
<dbReference type="PANTHER" id="PTHR13271:SF116">
    <property type="entry name" value="F21J9.27"/>
    <property type="match status" value="1"/>
</dbReference>
<feature type="region of interest" description="Disordered" evidence="4">
    <location>
        <begin position="523"/>
        <end position="544"/>
    </location>
</feature>
<evidence type="ECO:0000259" key="6">
    <source>
        <dbReference type="Pfam" id="PF09273"/>
    </source>
</evidence>
<organism evidence="7 8">
    <name type="scientific">Pleodorina starrii</name>
    <dbReference type="NCBI Taxonomy" id="330485"/>
    <lineage>
        <taxon>Eukaryota</taxon>
        <taxon>Viridiplantae</taxon>
        <taxon>Chlorophyta</taxon>
        <taxon>core chlorophytes</taxon>
        <taxon>Chlorophyceae</taxon>
        <taxon>CS clade</taxon>
        <taxon>Chlamydomonadales</taxon>
        <taxon>Volvocaceae</taxon>
        <taxon>Pleodorina</taxon>
    </lineage>
</organism>
<feature type="domain" description="SET" evidence="5">
    <location>
        <begin position="98"/>
        <end position="302"/>
    </location>
</feature>
<dbReference type="GO" id="GO:0032259">
    <property type="term" value="P:methylation"/>
    <property type="evidence" value="ECO:0007669"/>
    <property type="project" value="UniProtKB-KW"/>
</dbReference>
<gene>
    <name evidence="7" type="primary">PLEST009644</name>
    <name evidence="7" type="ORF">PLESTB_001153200</name>
</gene>
<feature type="domain" description="Rubisco LSMT substrate-binding" evidence="6">
    <location>
        <begin position="357"/>
        <end position="498"/>
    </location>
</feature>
<feature type="region of interest" description="Disordered" evidence="4">
    <location>
        <begin position="42"/>
        <end position="64"/>
    </location>
</feature>
<dbReference type="GO" id="GO:0016279">
    <property type="term" value="F:protein-lysine N-methyltransferase activity"/>
    <property type="evidence" value="ECO:0007669"/>
    <property type="project" value="TreeGrafter"/>
</dbReference>
<dbReference type="SUPFAM" id="SSF82199">
    <property type="entry name" value="SET domain"/>
    <property type="match status" value="1"/>
</dbReference>
<feature type="compositionally biased region" description="Low complexity" evidence="4">
    <location>
        <begin position="47"/>
        <end position="62"/>
    </location>
</feature>
<evidence type="ECO:0000256" key="1">
    <source>
        <dbReference type="ARBA" id="ARBA00022603"/>
    </source>
</evidence>
<dbReference type="SUPFAM" id="SSF81822">
    <property type="entry name" value="RuBisCo LSMT C-terminal, substrate-binding domain"/>
    <property type="match status" value="1"/>
</dbReference>
<dbReference type="Pfam" id="PF09273">
    <property type="entry name" value="Rubis-subs-bind"/>
    <property type="match status" value="1"/>
</dbReference>
<dbReference type="Proteomes" id="UP001165080">
    <property type="component" value="Unassembled WGS sequence"/>
</dbReference>
<evidence type="ECO:0000313" key="8">
    <source>
        <dbReference type="Proteomes" id="UP001165080"/>
    </source>
</evidence>
<keyword evidence="3" id="KW-0949">S-adenosyl-L-methionine</keyword>
<sequence>MPRPAVARQPPLGRPTMRSHFLLSTRPWAVLLGDRGRHAVNEHRAARPAAAASPLSSSAAPSGDTPEVPELVAWLLRSNGRVDGATLANLAGRDGASGWGLKASQDVEQGHRLIVLPAACHLTYGAQDDQRLLALIQKVPDELWGAKLALQLLSQRLRGPDSPFASYIAHLPKGIPGIPMFFGKRALDLIDYPPVSQQVQKRCRWLYSFSQQVLAQLPGSPEDPFDGVTVDINALGWAMACVSSRAFRTRGPTHPAAMLPLIDMANHTFAPNAEVLPLEGGAVGLFAKSKISAGEPLLLSYGKLSNDFLFMDYGFIMPDNPYDTVQLRFEVGLLQAGAFVANVTDSNGAPLDLTPTPWRLALLSELGLAGPAANTEINLGGVELIDRRLLAAARVMVARQEGEVAGRGVERFCAIDRPLSRENEAAALRIVAGVVAVALSNFRTTLDQDLALLAGEVPAQAPGAAAGGAGEASAELQPLSGEDEILAVRFRVEKKRILSRTLQRVAELRAALSDNVELRQATGVANARKGSKPAPATNKGFGKK</sequence>
<dbReference type="InterPro" id="IPR036464">
    <property type="entry name" value="Rubisco_LSMT_subst-bd_sf"/>
</dbReference>
<keyword evidence="8" id="KW-1185">Reference proteome</keyword>
<evidence type="ECO:0000256" key="4">
    <source>
        <dbReference type="SAM" id="MobiDB-lite"/>
    </source>
</evidence>
<dbReference type="Gene3D" id="3.90.1420.10">
    <property type="entry name" value="Rubisco LSMT, substrate-binding domain"/>
    <property type="match status" value="1"/>
</dbReference>
<evidence type="ECO:0008006" key="9">
    <source>
        <dbReference type="Google" id="ProtNLM"/>
    </source>
</evidence>
<dbReference type="InterPro" id="IPR001214">
    <property type="entry name" value="SET_dom"/>
</dbReference>
<dbReference type="Pfam" id="PF00856">
    <property type="entry name" value="SET"/>
    <property type="match status" value="1"/>
</dbReference>
<evidence type="ECO:0000256" key="2">
    <source>
        <dbReference type="ARBA" id="ARBA00022679"/>
    </source>
</evidence>
<evidence type="ECO:0000259" key="5">
    <source>
        <dbReference type="Pfam" id="PF00856"/>
    </source>
</evidence>
<evidence type="ECO:0000313" key="7">
    <source>
        <dbReference type="EMBL" id="GLC56826.1"/>
    </source>
</evidence>
<dbReference type="InterPro" id="IPR050600">
    <property type="entry name" value="SETD3_SETD6_MTase"/>
</dbReference>
<dbReference type="AlphaFoldDB" id="A0A9W6BSR0"/>
<protein>
    <recommendedName>
        <fullName evidence="9">SET domain-containing protein</fullName>
    </recommendedName>
</protein>
<reference evidence="7 8" key="1">
    <citation type="journal article" date="2023" name="Commun. Biol.">
        <title>Reorganization of the ancestral sex-determining regions during the evolution of trioecy in Pleodorina starrii.</title>
        <authorList>
            <person name="Takahashi K."/>
            <person name="Suzuki S."/>
            <person name="Kawai-Toyooka H."/>
            <person name="Yamamoto K."/>
            <person name="Hamaji T."/>
            <person name="Ootsuki R."/>
            <person name="Yamaguchi H."/>
            <person name="Kawachi M."/>
            <person name="Higashiyama T."/>
            <person name="Nozaki H."/>
        </authorList>
    </citation>
    <scope>NUCLEOTIDE SEQUENCE [LARGE SCALE GENOMIC DNA]</scope>
    <source>
        <strain evidence="7 8">NIES-4479</strain>
    </source>
</reference>
<keyword evidence="1" id="KW-0489">Methyltransferase</keyword>
<comment type="caution">
    <text evidence="7">The sequence shown here is derived from an EMBL/GenBank/DDBJ whole genome shotgun (WGS) entry which is preliminary data.</text>
</comment>
<dbReference type="EMBL" id="BRXU01000017">
    <property type="protein sequence ID" value="GLC56826.1"/>
    <property type="molecule type" value="Genomic_DNA"/>
</dbReference>
<dbReference type="PANTHER" id="PTHR13271">
    <property type="entry name" value="UNCHARACTERIZED PUTATIVE METHYLTRANSFERASE"/>
    <property type="match status" value="1"/>
</dbReference>